<protein>
    <submittedName>
        <fullName evidence="1">Uncharacterized protein DUF3800</fullName>
    </submittedName>
</protein>
<gene>
    <name evidence="1" type="ORF">IQ31_05086</name>
</gene>
<sequence>MIYFDEAGNTGDYLLDPNQPAFTLLSHDFSLTESSDILAPLLGQVKADELHFAKLRKRRSYLKPLESIFNHDLMMKDRVYYYTADKFFVTTIHLIDRLLEYLMDEMGYDLYQNGENITSANMLHFLGTQVCDEKEYRKACLLFLRWVKERTIITANEFYSQWHKVAQTCPHEMRTLFDLILSTKGYINDITVGFSEKYTLDPTLSMFKASCVHWSKLHQEIDRVYVDTSKPLAYFEDLLEFQKNADDVIVGYGRNQYSFKIKIGEIIPVNSKEHLPIQLADILVSGVNHHIKYVIEGKNDELSEMISHSKLYNLSSRNSMWPTKNVTPESIDMDGANIGINPLDFFVYQSIKYNFKSK</sequence>
<dbReference type="Pfam" id="PF12686">
    <property type="entry name" value="DUF3800"/>
    <property type="match status" value="1"/>
</dbReference>
<evidence type="ECO:0000313" key="1">
    <source>
        <dbReference type="EMBL" id="TWI15504.1"/>
    </source>
</evidence>
<name>A0A562M6D4_9SPHI</name>
<dbReference type="AlphaFoldDB" id="A0A562M6D4"/>
<reference evidence="1 2" key="1">
    <citation type="journal article" date="2015" name="Stand. Genomic Sci.">
        <title>Genomic Encyclopedia of Bacterial and Archaeal Type Strains, Phase III: the genomes of soil and plant-associated and newly described type strains.</title>
        <authorList>
            <person name="Whitman W.B."/>
            <person name="Woyke T."/>
            <person name="Klenk H.P."/>
            <person name="Zhou Y."/>
            <person name="Lilburn T.G."/>
            <person name="Beck B.J."/>
            <person name="De Vos P."/>
            <person name="Vandamme P."/>
            <person name="Eisen J.A."/>
            <person name="Garrity G."/>
            <person name="Hugenholtz P."/>
            <person name="Kyrpides N.C."/>
        </authorList>
    </citation>
    <scope>NUCLEOTIDE SEQUENCE [LARGE SCALE GENOMIC DNA]</scope>
    <source>
        <strain evidence="1 2">CGMCC 1.6855</strain>
    </source>
</reference>
<organism evidence="1 2">
    <name type="scientific">Sphingobacterium siyangense</name>
    <dbReference type="NCBI Taxonomy" id="459529"/>
    <lineage>
        <taxon>Bacteria</taxon>
        <taxon>Pseudomonadati</taxon>
        <taxon>Bacteroidota</taxon>
        <taxon>Sphingobacteriia</taxon>
        <taxon>Sphingobacteriales</taxon>
        <taxon>Sphingobacteriaceae</taxon>
        <taxon>Sphingobacterium</taxon>
    </lineage>
</organism>
<evidence type="ECO:0000313" key="2">
    <source>
        <dbReference type="Proteomes" id="UP000315908"/>
    </source>
</evidence>
<dbReference type="OrthoDB" id="792781at2"/>
<comment type="caution">
    <text evidence="1">The sequence shown here is derived from an EMBL/GenBank/DDBJ whole genome shotgun (WGS) entry which is preliminary data.</text>
</comment>
<proteinExistence type="predicted"/>
<dbReference type="RefSeq" id="WP_145330832.1">
    <property type="nucleotide sequence ID" value="NZ_VLKR01000043.1"/>
</dbReference>
<dbReference type="InterPro" id="IPR024524">
    <property type="entry name" value="DUF3800"/>
</dbReference>
<dbReference type="Proteomes" id="UP000315908">
    <property type="component" value="Unassembled WGS sequence"/>
</dbReference>
<dbReference type="EMBL" id="VLKR01000043">
    <property type="protein sequence ID" value="TWI15504.1"/>
    <property type="molecule type" value="Genomic_DNA"/>
</dbReference>
<accession>A0A562M6D4</accession>